<organism evidence="2 3">
    <name type="scientific">Mycobacterium pseudokansasii</name>
    <dbReference type="NCBI Taxonomy" id="2341080"/>
    <lineage>
        <taxon>Bacteria</taxon>
        <taxon>Bacillati</taxon>
        <taxon>Actinomycetota</taxon>
        <taxon>Actinomycetes</taxon>
        <taxon>Mycobacteriales</taxon>
        <taxon>Mycobacteriaceae</taxon>
        <taxon>Mycobacterium</taxon>
    </lineage>
</organism>
<evidence type="ECO:0000313" key="3">
    <source>
        <dbReference type="Proteomes" id="UP000268285"/>
    </source>
</evidence>
<gene>
    <name evidence="2" type="ORF">LAUMK142_02520</name>
</gene>
<sequence>MATRTAMAAGPAGPAGPAGTSGAPGTAGTGFAGTTGMAEDPARAAGTADQPRSPPAWPDDVPLTPLPIKARPVRASEGVFTTFRRVCATFAASVFA</sequence>
<keyword evidence="3" id="KW-1185">Reference proteome</keyword>
<reference evidence="2 3" key="1">
    <citation type="submission" date="2018-09" db="EMBL/GenBank/DDBJ databases">
        <authorList>
            <person name="Tagini F."/>
        </authorList>
    </citation>
    <scope>NUCLEOTIDE SEQUENCE [LARGE SCALE GENOMIC DNA]</scope>
    <source>
        <strain evidence="2 3">MK142</strain>
    </source>
</reference>
<feature type="region of interest" description="Disordered" evidence="1">
    <location>
        <begin position="1"/>
        <end position="66"/>
    </location>
</feature>
<proteinExistence type="predicted"/>
<name>A0A498QRU2_9MYCO</name>
<dbReference type="AlphaFoldDB" id="A0A498QRU2"/>
<accession>A0A498QRU2</accession>
<dbReference type="Proteomes" id="UP000268285">
    <property type="component" value="Unassembled WGS sequence"/>
</dbReference>
<feature type="compositionally biased region" description="Low complexity" evidence="1">
    <location>
        <begin position="1"/>
        <end position="24"/>
    </location>
</feature>
<evidence type="ECO:0000313" key="2">
    <source>
        <dbReference type="EMBL" id="VBA50320.1"/>
    </source>
</evidence>
<evidence type="ECO:0000256" key="1">
    <source>
        <dbReference type="SAM" id="MobiDB-lite"/>
    </source>
</evidence>
<protein>
    <submittedName>
        <fullName evidence="2">Uncharacterized protein</fullName>
    </submittedName>
</protein>
<dbReference type="EMBL" id="UPHU01000001">
    <property type="protein sequence ID" value="VBA50320.1"/>
    <property type="molecule type" value="Genomic_DNA"/>
</dbReference>